<dbReference type="PANTHER" id="PTHR30298:SF0">
    <property type="entry name" value="PROTEIN YBFL-RELATED"/>
    <property type="match status" value="1"/>
</dbReference>
<dbReference type="KEGG" id="pqu:IG609_013605"/>
<dbReference type="PANTHER" id="PTHR30298">
    <property type="entry name" value="H REPEAT-ASSOCIATED PREDICTED TRANSPOSASE"/>
    <property type="match status" value="1"/>
</dbReference>
<dbReference type="InterPro" id="IPR051698">
    <property type="entry name" value="Transposase_11-like"/>
</dbReference>
<dbReference type="Proteomes" id="UP000806577">
    <property type="component" value="Chromosome"/>
</dbReference>
<evidence type="ECO:0000313" key="2">
    <source>
        <dbReference type="Proteomes" id="UP000806577"/>
    </source>
</evidence>
<organism evidence="1 2">
    <name type="scientific">Pectobacterium quasiaquaticum</name>
    <dbReference type="NCBI Taxonomy" id="2774015"/>
    <lineage>
        <taxon>Bacteria</taxon>
        <taxon>Pseudomonadati</taxon>
        <taxon>Pseudomonadota</taxon>
        <taxon>Gammaproteobacteria</taxon>
        <taxon>Enterobacterales</taxon>
        <taxon>Pectobacteriaceae</taxon>
        <taxon>Pectobacterium</taxon>
    </lineage>
</organism>
<reference evidence="1 2" key="1">
    <citation type="journal article" date="2021" name="Int. J. Syst. Evol. Microbiol.">
        <title>&lt;i&gt;Pectobacterium quasiaquaticum&lt;/i&gt; sp. nov., isolated from waterways.</title>
        <authorList>
            <person name="Ben Moussa H."/>
            <person name="Pedron J."/>
            <person name="Bertrand C."/>
            <person name="Hecquet A."/>
            <person name="Barny M.A."/>
        </authorList>
    </citation>
    <scope>NUCLEOTIDE SEQUENCE [LARGE SCALE GENOMIC DNA]</scope>
    <source>
        <strain evidence="1 2">A477-S1-J17</strain>
    </source>
</reference>
<protein>
    <submittedName>
        <fullName evidence="1">ISAs1 family transposase</fullName>
    </submittedName>
</protein>
<dbReference type="EMBL" id="CP065177">
    <property type="protein sequence ID" value="URG47841.1"/>
    <property type="molecule type" value="Genomic_DNA"/>
</dbReference>
<accession>A0A9Q2EU31</accession>
<keyword evidence="2" id="KW-1185">Reference proteome</keyword>
<dbReference type="AlphaFoldDB" id="A0A9Q2EU31"/>
<proteinExistence type="predicted"/>
<evidence type="ECO:0000313" key="1">
    <source>
        <dbReference type="EMBL" id="URG47841.1"/>
    </source>
</evidence>
<name>A0A9Q2EU31_9GAMM</name>
<dbReference type="NCBIfam" id="NF033564">
    <property type="entry name" value="transpos_ISAs1"/>
    <property type="match status" value="1"/>
</dbReference>
<dbReference type="InterPro" id="IPR047647">
    <property type="entry name" value="ISAs1_transpos"/>
</dbReference>
<gene>
    <name evidence="1" type="ORF">IG609_013605</name>
</gene>
<sequence>MAMGCQTAIAAQVVDKSGAVKGNQETLHRAVREAMAPLAREGGHQATIEQSLGRIELRKYHLMPAGYMVKPFPMWKDLNTLGVAIGYRRDSKGNASLKYLYYISSVDLTEEQFANTVRGH</sequence>